<accession>A0A836B9P4</accession>
<proteinExistence type="predicted"/>
<evidence type="ECO:0000313" key="3">
    <source>
        <dbReference type="Proteomes" id="UP000613740"/>
    </source>
</evidence>
<dbReference type="AlphaFoldDB" id="A0A836B9P4"/>
<dbReference type="Proteomes" id="UP000613740">
    <property type="component" value="Unassembled WGS sequence"/>
</dbReference>
<protein>
    <recommendedName>
        <fullName evidence="1">Pherophorin domain-containing protein</fullName>
    </recommendedName>
</protein>
<organism evidence="2 3">
    <name type="scientific">Chlamydomonas schloesseri</name>
    <dbReference type="NCBI Taxonomy" id="2026947"/>
    <lineage>
        <taxon>Eukaryota</taxon>
        <taxon>Viridiplantae</taxon>
        <taxon>Chlorophyta</taxon>
        <taxon>core chlorophytes</taxon>
        <taxon>Chlorophyceae</taxon>
        <taxon>CS clade</taxon>
        <taxon>Chlamydomonadales</taxon>
        <taxon>Chlamydomonadaceae</taxon>
        <taxon>Chlamydomonas</taxon>
    </lineage>
</organism>
<evidence type="ECO:0000259" key="1">
    <source>
        <dbReference type="Pfam" id="PF12499"/>
    </source>
</evidence>
<dbReference type="OrthoDB" id="526956at2759"/>
<dbReference type="EMBL" id="JAEHOD010000008">
    <property type="protein sequence ID" value="KAG2451550.1"/>
    <property type="molecule type" value="Genomic_DNA"/>
</dbReference>
<gene>
    <name evidence="2" type="ORF">HYH02_004148</name>
</gene>
<feature type="domain" description="Pherophorin" evidence="1">
    <location>
        <begin position="94"/>
        <end position="232"/>
    </location>
</feature>
<comment type="caution">
    <text evidence="2">The sequence shown here is derived from an EMBL/GenBank/DDBJ whole genome shotgun (WGS) entry which is preliminary data.</text>
</comment>
<sequence>MFEEGLILEPFLCAQATPNFVQVCATYVNAEVAQEAADYISDNDFSLVEQMWDYMRLRRYLCGGRGSLQFSSESDCINPLLYNSRACALEQTPFPFCVCDKALASMPFGIDYYFTQPANNKFCFTVLAVAANDPSSTCGKVTTIRKIEFNIQDTVRRQIRSVVDATGKALRTSWAAVGDNTFKVTPLSWTLPQITASPQQICITTTGAALPDLCVGGGCTAAIFDDTQKCCPTSTSQLEPEVPEDAFVTFP</sequence>
<evidence type="ECO:0000313" key="2">
    <source>
        <dbReference type="EMBL" id="KAG2451550.1"/>
    </source>
</evidence>
<reference evidence="2" key="1">
    <citation type="journal article" date="2020" name="bioRxiv">
        <title>Comparative genomics of Chlamydomonas.</title>
        <authorList>
            <person name="Craig R.J."/>
            <person name="Hasan A.R."/>
            <person name="Ness R.W."/>
            <person name="Keightley P.D."/>
        </authorList>
    </citation>
    <scope>NUCLEOTIDE SEQUENCE</scope>
    <source>
        <strain evidence="2">CCAP 11/173</strain>
    </source>
</reference>
<keyword evidence="3" id="KW-1185">Reference proteome</keyword>
<dbReference type="Pfam" id="PF12499">
    <property type="entry name" value="DUF3707"/>
    <property type="match status" value="1"/>
</dbReference>
<dbReference type="InterPro" id="IPR024616">
    <property type="entry name" value="Pherophorin"/>
</dbReference>
<name>A0A836B9P4_9CHLO</name>